<accession>A0ABD2N091</accession>
<feature type="chain" id="PRO_5044824685" evidence="1">
    <location>
        <begin position="22"/>
        <end position="88"/>
    </location>
</feature>
<dbReference type="Proteomes" id="UP001516400">
    <property type="component" value="Unassembled WGS sequence"/>
</dbReference>
<evidence type="ECO:0000256" key="1">
    <source>
        <dbReference type="SAM" id="SignalP"/>
    </source>
</evidence>
<proteinExistence type="predicted"/>
<keyword evidence="3" id="KW-1185">Reference proteome</keyword>
<gene>
    <name evidence="2" type="ORF">HHI36_022143</name>
</gene>
<dbReference type="AlphaFoldDB" id="A0ABD2N091"/>
<reference evidence="2 3" key="1">
    <citation type="journal article" date="2021" name="BMC Biol.">
        <title>Horizontally acquired antibacterial genes associated with adaptive radiation of ladybird beetles.</title>
        <authorList>
            <person name="Li H.S."/>
            <person name="Tang X.F."/>
            <person name="Huang Y.H."/>
            <person name="Xu Z.Y."/>
            <person name="Chen M.L."/>
            <person name="Du X.Y."/>
            <person name="Qiu B.Y."/>
            <person name="Chen P.T."/>
            <person name="Zhang W."/>
            <person name="Slipinski A."/>
            <person name="Escalona H.E."/>
            <person name="Waterhouse R.M."/>
            <person name="Zwick A."/>
            <person name="Pang H."/>
        </authorList>
    </citation>
    <scope>NUCLEOTIDE SEQUENCE [LARGE SCALE GENOMIC DNA]</scope>
    <source>
        <strain evidence="2">SYSU2018</strain>
    </source>
</reference>
<organism evidence="2 3">
    <name type="scientific">Cryptolaemus montrouzieri</name>
    <dbReference type="NCBI Taxonomy" id="559131"/>
    <lineage>
        <taxon>Eukaryota</taxon>
        <taxon>Metazoa</taxon>
        <taxon>Ecdysozoa</taxon>
        <taxon>Arthropoda</taxon>
        <taxon>Hexapoda</taxon>
        <taxon>Insecta</taxon>
        <taxon>Pterygota</taxon>
        <taxon>Neoptera</taxon>
        <taxon>Endopterygota</taxon>
        <taxon>Coleoptera</taxon>
        <taxon>Polyphaga</taxon>
        <taxon>Cucujiformia</taxon>
        <taxon>Coccinelloidea</taxon>
        <taxon>Coccinellidae</taxon>
        <taxon>Scymninae</taxon>
        <taxon>Scymnini</taxon>
        <taxon>Cryptolaemus</taxon>
    </lineage>
</organism>
<feature type="signal peptide" evidence="1">
    <location>
        <begin position="1"/>
        <end position="21"/>
    </location>
</feature>
<evidence type="ECO:0000313" key="3">
    <source>
        <dbReference type="Proteomes" id="UP001516400"/>
    </source>
</evidence>
<comment type="caution">
    <text evidence="2">The sequence shown here is derived from an EMBL/GenBank/DDBJ whole genome shotgun (WGS) entry which is preliminary data.</text>
</comment>
<dbReference type="EMBL" id="JABFTP020000042">
    <property type="protein sequence ID" value="KAL3271669.1"/>
    <property type="molecule type" value="Genomic_DNA"/>
</dbReference>
<sequence length="88" mass="8622">MFAKVGFAVLAIAFFLDVANSSSIPAIPGADIAADMATKGVDAAGTAVKTMASLPGVSSIPGVGEMANQAANAAKAALETMKSIIPKA</sequence>
<keyword evidence="1" id="KW-0732">Signal</keyword>
<protein>
    <submittedName>
        <fullName evidence="2">Uncharacterized protein</fullName>
    </submittedName>
</protein>
<name>A0ABD2N091_9CUCU</name>
<evidence type="ECO:0000313" key="2">
    <source>
        <dbReference type="EMBL" id="KAL3271669.1"/>
    </source>
</evidence>